<evidence type="ECO:0000313" key="1">
    <source>
        <dbReference type="EMBL" id="KID86730.1"/>
    </source>
</evidence>
<comment type="caution">
    <text evidence="1">The sequence shown here is derived from an EMBL/GenBank/DDBJ whole genome shotgun (WGS) entry which is preliminary data.</text>
</comment>
<dbReference type="Proteomes" id="UP000031192">
    <property type="component" value="Unassembled WGS sequence"/>
</dbReference>
<dbReference type="InterPro" id="IPR036770">
    <property type="entry name" value="Ankyrin_rpt-contain_sf"/>
</dbReference>
<dbReference type="OrthoDB" id="4795535at2759"/>
<dbReference type="AlphaFoldDB" id="A0A0B4GI42"/>
<keyword evidence="2" id="KW-1185">Reference proteome</keyword>
<evidence type="ECO:0000313" key="2">
    <source>
        <dbReference type="Proteomes" id="UP000031192"/>
    </source>
</evidence>
<sequence>MYGTRLPYRVTEADRKQFRIADPALTTKTKREVFDLVHANKQDFSIALLILVQAIDLLTGDSLLHVAVRAQSMNSVIHLMEGFDRTNNPRNPFDHWSRHAFIAHQNRDGDTVFHVAARSGNLKLMIMLYRFINNHWSALDPDMEDEESPENDKFPKTVDEGYSSSRLMLLITKNRAGRGAAAEARFVGNYEISGWLDAVANRLDPEGSRRTGQGISDMVDIVMEGFCYDLMIERKQRETQEKLLTSFSYLRV</sequence>
<dbReference type="SUPFAM" id="SSF48403">
    <property type="entry name" value="Ankyrin repeat"/>
    <property type="match status" value="1"/>
</dbReference>
<dbReference type="EMBL" id="AZNH01000020">
    <property type="protein sequence ID" value="KID86730.1"/>
    <property type="molecule type" value="Genomic_DNA"/>
</dbReference>
<organism evidence="1 2">
    <name type="scientific">Metarhizium guizhouense (strain ARSEF 977)</name>
    <dbReference type="NCBI Taxonomy" id="1276136"/>
    <lineage>
        <taxon>Eukaryota</taxon>
        <taxon>Fungi</taxon>
        <taxon>Dikarya</taxon>
        <taxon>Ascomycota</taxon>
        <taxon>Pezizomycotina</taxon>
        <taxon>Sordariomycetes</taxon>
        <taxon>Hypocreomycetidae</taxon>
        <taxon>Hypocreales</taxon>
        <taxon>Clavicipitaceae</taxon>
        <taxon>Metarhizium</taxon>
    </lineage>
</organism>
<dbReference type="HOGENOM" id="CLU_1069926_0_0_1"/>
<protein>
    <submittedName>
        <fullName evidence="1">Ankyrin repeat-containing domain protein</fullName>
    </submittedName>
</protein>
<name>A0A0B4GI42_METGA</name>
<dbReference type="Gene3D" id="1.25.40.20">
    <property type="entry name" value="Ankyrin repeat-containing domain"/>
    <property type="match status" value="1"/>
</dbReference>
<proteinExistence type="predicted"/>
<gene>
    <name evidence="1" type="ORF">MGU_06202</name>
</gene>
<accession>A0A0B4GI42</accession>
<reference evidence="1 2" key="1">
    <citation type="journal article" date="2014" name="Proc. Natl. Acad. Sci. U.S.A.">
        <title>Trajectory and genomic determinants of fungal-pathogen speciation and host adaptation.</title>
        <authorList>
            <person name="Hu X."/>
            <person name="Xiao G."/>
            <person name="Zheng P."/>
            <person name="Shang Y."/>
            <person name="Su Y."/>
            <person name="Zhang X."/>
            <person name="Liu X."/>
            <person name="Zhan S."/>
            <person name="St Leger R.J."/>
            <person name="Wang C."/>
        </authorList>
    </citation>
    <scope>NUCLEOTIDE SEQUENCE [LARGE SCALE GENOMIC DNA]</scope>
    <source>
        <strain evidence="1 2">ARSEF 977</strain>
    </source>
</reference>